<feature type="compositionally biased region" description="Low complexity" evidence="1">
    <location>
        <begin position="168"/>
        <end position="179"/>
    </location>
</feature>
<feature type="region of interest" description="Disordered" evidence="1">
    <location>
        <begin position="148"/>
        <end position="206"/>
    </location>
</feature>
<name>A0A1X6NXE2_PORUM</name>
<dbReference type="Proteomes" id="UP000218209">
    <property type="component" value="Unassembled WGS sequence"/>
</dbReference>
<feature type="compositionally biased region" description="Basic residues" evidence="1">
    <location>
        <begin position="153"/>
        <end position="167"/>
    </location>
</feature>
<dbReference type="AlphaFoldDB" id="A0A1X6NXE2"/>
<protein>
    <submittedName>
        <fullName evidence="2">Uncharacterized protein</fullName>
    </submittedName>
</protein>
<feature type="region of interest" description="Disordered" evidence="1">
    <location>
        <begin position="668"/>
        <end position="710"/>
    </location>
</feature>
<feature type="region of interest" description="Disordered" evidence="1">
    <location>
        <begin position="567"/>
        <end position="627"/>
    </location>
</feature>
<feature type="compositionally biased region" description="Low complexity" evidence="1">
    <location>
        <begin position="600"/>
        <end position="610"/>
    </location>
</feature>
<feature type="region of interest" description="Disordered" evidence="1">
    <location>
        <begin position="290"/>
        <end position="334"/>
    </location>
</feature>
<proteinExistence type="predicted"/>
<gene>
    <name evidence="2" type="ORF">BU14_0372s0007</name>
</gene>
<evidence type="ECO:0000313" key="3">
    <source>
        <dbReference type="Proteomes" id="UP000218209"/>
    </source>
</evidence>
<feature type="compositionally biased region" description="Polar residues" evidence="1">
    <location>
        <begin position="569"/>
        <end position="593"/>
    </location>
</feature>
<evidence type="ECO:0000256" key="1">
    <source>
        <dbReference type="SAM" id="MobiDB-lite"/>
    </source>
</evidence>
<dbReference type="EMBL" id="KV919014">
    <property type="protein sequence ID" value="OSX73166.1"/>
    <property type="molecule type" value="Genomic_DNA"/>
</dbReference>
<feature type="compositionally biased region" description="Basic and acidic residues" evidence="1">
    <location>
        <begin position="297"/>
        <end position="306"/>
    </location>
</feature>
<feature type="compositionally biased region" description="Gly residues" evidence="1">
    <location>
        <begin position="308"/>
        <end position="329"/>
    </location>
</feature>
<feature type="compositionally biased region" description="Acidic residues" evidence="1">
    <location>
        <begin position="694"/>
        <end position="710"/>
    </location>
</feature>
<organism evidence="2 3">
    <name type="scientific">Porphyra umbilicalis</name>
    <name type="common">Purple laver</name>
    <name type="synonym">Red alga</name>
    <dbReference type="NCBI Taxonomy" id="2786"/>
    <lineage>
        <taxon>Eukaryota</taxon>
        <taxon>Rhodophyta</taxon>
        <taxon>Bangiophyceae</taxon>
        <taxon>Bangiales</taxon>
        <taxon>Bangiaceae</taxon>
        <taxon>Porphyra</taxon>
    </lineage>
</organism>
<sequence>MYGNAPSGWAPRISASASTNESVAIWEAQQRRLGLLGGATVAAAHPVNGDAAAVDAAPRGSGEEPPQLHQDMPGSQVVGHSATTSSLAHTAIFVPHFQPVNAALAATAAKSVLDRDCLVSDAAAAEAAAVAVSVPPSPAVASFAGPFPCPPVPRRRGQVSGRVKRAPAKAPAAQSAAPPNKKKKTAASAGAVKTAADAAPSSDPVTSAAAATSPELARAAVAAWGLVRGKVEHVVHERNKVLGAAIKESAAMLEHLRANAVRLETRVAAHGQGHERTVMAVASMRVAAEHGGNAGRSHKEGREARGSGRSGGGSGSSGGGSGSSGGDGSGRVNNFMPVVKREDVKAAAMALAPENEEKAGQLQRPIRAVVKKLLTNATVSRQRKKKQPIAKITTTIPHTVAQIREFVLKPFFDVLGFSCNPMPVAKAKKWEKKDAFLTSHEGDKAIVAAAKKVFTKIGGGARVVQDRAGSHRFHVNMQGGHHALFASFVRNEFEIALGRRNRRRGGSGGGGYQHWVDEFTTSIKHLRKNHADKKVHAGYRITDAIDPDVVVPAGGGLWAFAAPDKEPENLSSDGNTPISSLTTALRPSRSTKSTARDPDGPAAHGAAAEASPLVDDSGIDEEGGQAPPRTAVVIVGDNDSDFRTGAALIGIRGEGACEDGDGSVVGGSVVGGSVAAGNDEDESKEVGARTSSSDSDDSDCSLDGSVGDDEQEGRYRCCCAVHACRINSRWCCCFADLFALVCFVFGGVVT</sequence>
<accession>A0A1X6NXE2</accession>
<keyword evidence="3" id="KW-1185">Reference proteome</keyword>
<evidence type="ECO:0000313" key="2">
    <source>
        <dbReference type="EMBL" id="OSX73166.1"/>
    </source>
</evidence>
<feature type="compositionally biased region" description="Low complexity" evidence="1">
    <location>
        <begin position="186"/>
        <end position="199"/>
    </location>
</feature>
<feature type="region of interest" description="Disordered" evidence="1">
    <location>
        <begin position="52"/>
        <end position="79"/>
    </location>
</feature>
<reference evidence="2 3" key="1">
    <citation type="submission" date="2017-03" db="EMBL/GenBank/DDBJ databases">
        <title>WGS assembly of Porphyra umbilicalis.</title>
        <authorList>
            <person name="Brawley S.H."/>
            <person name="Blouin N.A."/>
            <person name="Ficko-Blean E."/>
            <person name="Wheeler G.L."/>
            <person name="Lohr M."/>
            <person name="Goodson H.V."/>
            <person name="Jenkins J.W."/>
            <person name="Blaby-Haas C.E."/>
            <person name="Helliwell K.E."/>
            <person name="Chan C."/>
            <person name="Marriage T."/>
            <person name="Bhattacharya D."/>
            <person name="Klein A.S."/>
            <person name="Badis Y."/>
            <person name="Brodie J."/>
            <person name="Cao Y."/>
            <person name="Collen J."/>
            <person name="Dittami S.M."/>
            <person name="Gachon C.M."/>
            <person name="Green B.R."/>
            <person name="Karpowicz S."/>
            <person name="Kim J.W."/>
            <person name="Kudahl U."/>
            <person name="Lin S."/>
            <person name="Michel G."/>
            <person name="Mittag M."/>
            <person name="Olson B.J."/>
            <person name="Pangilinan J."/>
            <person name="Peng Y."/>
            <person name="Qiu H."/>
            <person name="Shu S."/>
            <person name="Singer J.T."/>
            <person name="Smith A.G."/>
            <person name="Sprecher B.N."/>
            <person name="Wagner V."/>
            <person name="Wang W."/>
            <person name="Wang Z.-Y."/>
            <person name="Yan J."/>
            <person name="Yarish C."/>
            <person name="Zoeuner-Riek S."/>
            <person name="Zhuang Y."/>
            <person name="Zou Y."/>
            <person name="Lindquist E.A."/>
            <person name="Grimwood J."/>
            <person name="Barry K."/>
            <person name="Rokhsar D.S."/>
            <person name="Schmutz J."/>
            <person name="Stiller J.W."/>
            <person name="Grossman A.R."/>
            <person name="Prochnik S.E."/>
        </authorList>
    </citation>
    <scope>NUCLEOTIDE SEQUENCE [LARGE SCALE GENOMIC DNA]</scope>
    <source>
        <strain evidence="2">4086291</strain>
    </source>
</reference>